<keyword evidence="1" id="KW-0802">TPR repeat</keyword>
<dbReference type="InterPro" id="IPR002035">
    <property type="entry name" value="VWF_A"/>
</dbReference>
<dbReference type="PROSITE" id="PS50005">
    <property type="entry name" value="TPR"/>
    <property type="match status" value="1"/>
</dbReference>
<accession>A0A8J2U5M4</accession>
<organism evidence="4 5">
    <name type="scientific">Neiella marina</name>
    <dbReference type="NCBI Taxonomy" id="508461"/>
    <lineage>
        <taxon>Bacteria</taxon>
        <taxon>Pseudomonadati</taxon>
        <taxon>Pseudomonadota</taxon>
        <taxon>Gammaproteobacteria</taxon>
        <taxon>Alteromonadales</taxon>
        <taxon>Echinimonadaceae</taxon>
        <taxon>Neiella</taxon>
    </lineage>
</organism>
<dbReference type="SUPFAM" id="SSF48452">
    <property type="entry name" value="TPR-like"/>
    <property type="match status" value="1"/>
</dbReference>
<keyword evidence="5" id="KW-1185">Reference proteome</keyword>
<feature type="compositionally biased region" description="Low complexity" evidence="2">
    <location>
        <begin position="450"/>
        <end position="489"/>
    </location>
</feature>
<comment type="caution">
    <text evidence="4">The sequence shown here is derived from an EMBL/GenBank/DDBJ whole genome shotgun (WGS) entry which is preliminary data.</text>
</comment>
<dbReference type="SMART" id="SM00028">
    <property type="entry name" value="TPR"/>
    <property type="match status" value="1"/>
</dbReference>
<dbReference type="InterPro" id="IPR019734">
    <property type="entry name" value="TPR_rpt"/>
</dbReference>
<evidence type="ECO:0000313" key="4">
    <source>
        <dbReference type="EMBL" id="GGA79972.1"/>
    </source>
</evidence>
<feature type="repeat" description="TPR" evidence="1">
    <location>
        <begin position="371"/>
        <end position="404"/>
    </location>
</feature>
<dbReference type="Gene3D" id="3.40.50.410">
    <property type="entry name" value="von Willebrand factor, type A domain"/>
    <property type="match status" value="1"/>
</dbReference>
<dbReference type="Proteomes" id="UP000619743">
    <property type="component" value="Unassembled WGS sequence"/>
</dbReference>
<dbReference type="EMBL" id="BMDX01000010">
    <property type="protein sequence ID" value="GGA79972.1"/>
    <property type="molecule type" value="Genomic_DNA"/>
</dbReference>
<feature type="region of interest" description="Disordered" evidence="2">
    <location>
        <begin position="418"/>
        <end position="599"/>
    </location>
</feature>
<dbReference type="AlphaFoldDB" id="A0A8J2U5M4"/>
<protein>
    <recommendedName>
        <fullName evidence="3">VWFA domain-containing protein</fullName>
    </recommendedName>
</protein>
<dbReference type="SMART" id="SM00327">
    <property type="entry name" value="VWA"/>
    <property type="match status" value="1"/>
</dbReference>
<dbReference type="Pfam" id="PF13519">
    <property type="entry name" value="VWA_2"/>
    <property type="match status" value="1"/>
</dbReference>
<gene>
    <name evidence="4" type="ORF">GCM10011369_22470</name>
</gene>
<evidence type="ECO:0000313" key="5">
    <source>
        <dbReference type="Proteomes" id="UP000619743"/>
    </source>
</evidence>
<dbReference type="Gene3D" id="1.25.40.10">
    <property type="entry name" value="Tetratricopeptide repeat domain"/>
    <property type="match status" value="1"/>
</dbReference>
<dbReference type="CDD" id="cd00198">
    <property type="entry name" value="vWFA"/>
    <property type="match status" value="1"/>
</dbReference>
<evidence type="ECO:0000256" key="2">
    <source>
        <dbReference type="SAM" id="MobiDB-lite"/>
    </source>
</evidence>
<dbReference type="SUPFAM" id="SSF53300">
    <property type="entry name" value="vWA-like"/>
    <property type="match status" value="1"/>
</dbReference>
<sequence length="625" mass="68183">MQQLVASHLRQHMIEQPKASKGPMPIVLTALLIAIIAGAGPSFSRQSTPLVSSEQARVLVLDMSLSVWATDVKPNRLARLRYKAIDFINASHSSGGGETGLIAYAGDAFIISPMTSDARTLTTLINSLSPDIMPSYGSRPDRAIEQAVALLNQAGHTSGNIIMFTDGIAEQRVDAINDSLQGRDFRLNILQIGTAAGAPIQLPNGELLKNNRGEISVPTADPAISKSLASTFGGVAIALTDSNRDIDYLVNTTKAAAKSSTNQQQQLTAELRADAGPYLAILLAPLMLLLFRRGAVVVIAVCLLLPSQQSAAFGWQDLWQTKAQQGQQAFDQGQHQQAAGLFSEPMRKGMAHYRAGDYQLAAEQFQQVDSADGSYNLGNALAQLGQFDEAIDAYQQALQQRPDFADAKANKELLEQLKDQQQQQPDQQNQQQDQSDQSQQDSDSPDQQDQDQQQSQDQSQDQSSEQNDQQSDSQSDNSEQNGEQQQSNSDDSEPSDSSEQQSDQSADNDSQQQQDEQANSELQSDLANQPESEPQQQQPENSESSPQANQPQPEQQEPAAELDQPPAGQVAAGSDDEPSDEQQPIREVQLERLPDDPSVLLRNKMQLEYQKRQADGTLLAEDEVW</sequence>
<name>A0A8J2U5M4_9GAMM</name>
<evidence type="ECO:0000259" key="3">
    <source>
        <dbReference type="SMART" id="SM00327"/>
    </source>
</evidence>
<dbReference type="Pfam" id="PF00515">
    <property type="entry name" value="TPR_1"/>
    <property type="match status" value="1"/>
</dbReference>
<feature type="compositionally biased region" description="Low complexity" evidence="2">
    <location>
        <begin position="419"/>
        <end position="442"/>
    </location>
</feature>
<feature type="compositionally biased region" description="Low complexity" evidence="2">
    <location>
        <begin position="497"/>
        <end position="521"/>
    </location>
</feature>
<feature type="compositionally biased region" description="Low complexity" evidence="2">
    <location>
        <begin position="528"/>
        <end position="567"/>
    </location>
</feature>
<reference evidence="5" key="1">
    <citation type="journal article" date="2019" name="Int. J. Syst. Evol. Microbiol.">
        <title>The Global Catalogue of Microorganisms (GCM) 10K type strain sequencing project: providing services to taxonomists for standard genome sequencing and annotation.</title>
        <authorList>
            <consortium name="The Broad Institute Genomics Platform"/>
            <consortium name="The Broad Institute Genome Sequencing Center for Infectious Disease"/>
            <person name="Wu L."/>
            <person name="Ma J."/>
        </authorList>
    </citation>
    <scope>NUCLEOTIDE SEQUENCE [LARGE SCALE GENOMIC DNA]</scope>
    <source>
        <strain evidence="5">CGMCC 1.10130</strain>
    </source>
</reference>
<dbReference type="InterPro" id="IPR036465">
    <property type="entry name" value="vWFA_dom_sf"/>
</dbReference>
<proteinExistence type="predicted"/>
<dbReference type="PROSITE" id="PS50293">
    <property type="entry name" value="TPR_REGION"/>
    <property type="match status" value="1"/>
</dbReference>
<dbReference type="InterPro" id="IPR011990">
    <property type="entry name" value="TPR-like_helical_dom_sf"/>
</dbReference>
<feature type="domain" description="VWFA" evidence="3">
    <location>
        <begin position="55"/>
        <end position="229"/>
    </location>
</feature>
<evidence type="ECO:0000256" key="1">
    <source>
        <dbReference type="PROSITE-ProRule" id="PRU00339"/>
    </source>
</evidence>